<dbReference type="InterPro" id="IPR000608">
    <property type="entry name" value="UBC"/>
</dbReference>
<dbReference type="Proteomes" id="UP001295684">
    <property type="component" value="Unassembled WGS sequence"/>
</dbReference>
<reference evidence="2" key="1">
    <citation type="submission" date="2023-07" db="EMBL/GenBank/DDBJ databases">
        <authorList>
            <consortium name="AG Swart"/>
            <person name="Singh M."/>
            <person name="Singh A."/>
            <person name="Seah K."/>
            <person name="Emmerich C."/>
        </authorList>
    </citation>
    <scope>NUCLEOTIDE SEQUENCE</scope>
    <source>
        <strain evidence="2">DP1</strain>
    </source>
</reference>
<dbReference type="SUPFAM" id="SSF54495">
    <property type="entry name" value="UBC-like"/>
    <property type="match status" value="1"/>
</dbReference>
<evidence type="ECO:0000313" key="2">
    <source>
        <dbReference type="EMBL" id="CAI2377495.1"/>
    </source>
</evidence>
<dbReference type="EMBL" id="CAMPGE010019140">
    <property type="protein sequence ID" value="CAI2377495.1"/>
    <property type="molecule type" value="Genomic_DNA"/>
</dbReference>
<dbReference type="PROSITE" id="PS50127">
    <property type="entry name" value="UBC_2"/>
    <property type="match status" value="1"/>
</dbReference>
<protein>
    <recommendedName>
        <fullName evidence="1">UBC core domain-containing protein</fullName>
    </recommendedName>
</protein>
<feature type="domain" description="UBC core" evidence="1">
    <location>
        <begin position="4"/>
        <end position="150"/>
    </location>
</feature>
<evidence type="ECO:0000313" key="3">
    <source>
        <dbReference type="Proteomes" id="UP001295684"/>
    </source>
</evidence>
<name>A0AAD2D2A7_EUPCR</name>
<dbReference type="AlphaFoldDB" id="A0AAD2D2A7"/>
<evidence type="ECO:0000259" key="1">
    <source>
        <dbReference type="PROSITE" id="PS50127"/>
    </source>
</evidence>
<dbReference type="Pfam" id="PF00179">
    <property type="entry name" value="UQ_con"/>
    <property type="match status" value="1"/>
</dbReference>
<dbReference type="InterPro" id="IPR050113">
    <property type="entry name" value="Ub_conjugating_enzyme"/>
</dbReference>
<keyword evidence="3" id="KW-1185">Reference proteome</keyword>
<accession>A0AAD2D2A7</accession>
<sequence length="150" mass="17432">MPAAYIRRMNKEMSDLKKSGSADVWFYPTEESLLNYEGFIIGPEGSPFEGGMFNMNITIPNDYPFKPPKLVFTTKIFHPSIDFNTGFISMDILYDQWSPAITVPNVLKLIRDFMACPIGDLFQNMEAKCLYHFDYPRYLEVAKYYTQEYA</sequence>
<proteinExistence type="predicted"/>
<dbReference type="SMART" id="SM00212">
    <property type="entry name" value="UBCc"/>
    <property type="match status" value="1"/>
</dbReference>
<comment type="caution">
    <text evidence="2">The sequence shown here is derived from an EMBL/GenBank/DDBJ whole genome shotgun (WGS) entry which is preliminary data.</text>
</comment>
<gene>
    <name evidence="2" type="ORF">ECRASSUSDP1_LOCUS18881</name>
</gene>
<dbReference type="InterPro" id="IPR016135">
    <property type="entry name" value="UBQ-conjugating_enzyme/RWD"/>
</dbReference>
<dbReference type="Gene3D" id="3.10.110.10">
    <property type="entry name" value="Ubiquitin Conjugating Enzyme"/>
    <property type="match status" value="1"/>
</dbReference>
<dbReference type="PANTHER" id="PTHR24067">
    <property type="entry name" value="UBIQUITIN-CONJUGATING ENZYME E2"/>
    <property type="match status" value="1"/>
</dbReference>
<organism evidence="2 3">
    <name type="scientific">Euplotes crassus</name>
    <dbReference type="NCBI Taxonomy" id="5936"/>
    <lineage>
        <taxon>Eukaryota</taxon>
        <taxon>Sar</taxon>
        <taxon>Alveolata</taxon>
        <taxon>Ciliophora</taxon>
        <taxon>Intramacronucleata</taxon>
        <taxon>Spirotrichea</taxon>
        <taxon>Hypotrichia</taxon>
        <taxon>Euplotida</taxon>
        <taxon>Euplotidae</taxon>
        <taxon>Moneuplotes</taxon>
    </lineage>
</organism>